<dbReference type="RefSeq" id="WP_143418038.1">
    <property type="nucleotide sequence ID" value="NZ_VJXR01000018.1"/>
</dbReference>
<feature type="transmembrane region" description="Helical" evidence="5">
    <location>
        <begin position="210"/>
        <end position="232"/>
    </location>
</feature>
<feature type="transmembrane region" description="Helical" evidence="5">
    <location>
        <begin position="473"/>
        <end position="492"/>
    </location>
</feature>
<comment type="caution">
    <text evidence="6">The sequence shown here is derived from an EMBL/GenBank/DDBJ whole genome shotgun (WGS) entry which is preliminary data.</text>
</comment>
<feature type="transmembrane region" description="Helical" evidence="5">
    <location>
        <begin position="175"/>
        <end position="198"/>
    </location>
</feature>
<keyword evidence="7" id="KW-1185">Reference proteome</keyword>
<dbReference type="GO" id="GO:0016020">
    <property type="term" value="C:membrane"/>
    <property type="evidence" value="ECO:0007669"/>
    <property type="project" value="UniProtKB-SubCell"/>
</dbReference>
<accession>A0A552WT02</accession>
<feature type="transmembrane region" description="Helical" evidence="5">
    <location>
        <begin position="53"/>
        <end position="86"/>
    </location>
</feature>
<dbReference type="EMBL" id="VJXR01000018">
    <property type="protein sequence ID" value="TRW45739.1"/>
    <property type="molecule type" value="Genomic_DNA"/>
</dbReference>
<feature type="transmembrane region" description="Helical" evidence="5">
    <location>
        <begin position="330"/>
        <end position="351"/>
    </location>
</feature>
<dbReference type="Pfam" id="PF13520">
    <property type="entry name" value="AA_permease_2"/>
    <property type="match status" value="1"/>
</dbReference>
<sequence length="669" mass="70644">MSALSVPGLLKRALVGRPVRSDRMAATLLPKRIALPVFASDALSSVAYAPDEILLTLSLAGMAALSVAPWVGVAVVVVMVAVVASYRQTVHAYPSGGGGYAVVRANLGARAGMVVASALLVDYVLTVAVSVSSGMQYLAAAIPVARSHEVVLGVGVVAVLMLLNLRGVRESGTAFAVPVYALIGSIGLMILVGLWQVLTGSLHPAVSAAFEIAPAAALGQGLTGIAGAFLVLRAFSSGSAALTGIEAVSNGVPAFRRPKARNAATTLLLLGLVAATMFMSILLLAGATGVRFAQDPAAQLLLHGRPVGASYAQDPVISQIAATVFRGAPVLFVLVTVTTGCILVLAANTAFNGFPSLGSVLAHDGYLPRQMHTRGDRLAFSNGIVLLAAAACAFIIAFGAEVTRLIQLYIVGVFVTFTLSQVGMVRHWTLQLLLEEDRRARARMRRARAINAFGAVLTAVVLVIVLATKFFHGAWLTLLLMGLAFLGMRGIAAHYATVARDITVLDPSSSRALPPRVHGVVLVSRLHEPAMRAIAYARATRPTTLEALTVDIDEEETAALRDAWDSLGIPIPLTVLDSPYREITRPVVDYVRTLRSESPRDLVVVFVPEYVVSHWWEPFLHNQSALRLKARLLFTPGVVMASVPFQLHEVDRPELPAHVGPVSRSGGRG</sequence>
<dbReference type="PANTHER" id="PTHR47704">
    <property type="entry name" value="POTASSIUM TRANSPORTER KIMA"/>
    <property type="match status" value="1"/>
</dbReference>
<evidence type="ECO:0000313" key="7">
    <source>
        <dbReference type="Proteomes" id="UP000318693"/>
    </source>
</evidence>
<dbReference type="InterPro" id="IPR053153">
    <property type="entry name" value="APC_K+_Transporter"/>
</dbReference>
<keyword evidence="4 5" id="KW-0472">Membrane</keyword>
<keyword evidence="2 5" id="KW-0812">Transmembrane</keyword>
<evidence type="ECO:0000256" key="3">
    <source>
        <dbReference type="ARBA" id="ARBA00022989"/>
    </source>
</evidence>
<dbReference type="AlphaFoldDB" id="A0A552WT02"/>
<feature type="transmembrane region" description="Helical" evidence="5">
    <location>
        <begin position="378"/>
        <end position="400"/>
    </location>
</feature>
<dbReference type="GO" id="GO:0022857">
    <property type="term" value="F:transmembrane transporter activity"/>
    <property type="evidence" value="ECO:0007669"/>
    <property type="project" value="InterPro"/>
</dbReference>
<feature type="transmembrane region" description="Helical" evidence="5">
    <location>
        <begin position="107"/>
        <end position="131"/>
    </location>
</feature>
<organism evidence="6 7">
    <name type="scientific">Georgenia yuyongxinii</name>
    <dbReference type="NCBI Taxonomy" id="2589797"/>
    <lineage>
        <taxon>Bacteria</taxon>
        <taxon>Bacillati</taxon>
        <taxon>Actinomycetota</taxon>
        <taxon>Actinomycetes</taxon>
        <taxon>Micrococcales</taxon>
        <taxon>Bogoriellaceae</taxon>
        <taxon>Georgenia</taxon>
    </lineage>
</organism>
<evidence type="ECO:0000313" key="6">
    <source>
        <dbReference type="EMBL" id="TRW45739.1"/>
    </source>
</evidence>
<dbReference type="Proteomes" id="UP000318693">
    <property type="component" value="Unassembled WGS sequence"/>
</dbReference>
<dbReference type="Gene3D" id="1.20.1740.10">
    <property type="entry name" value="Amino acid/polyamine transporter I"/>
    <property type="match status" value="1"/>
</dbReference>
<feature type="transmembrane region" description="Helical" evidence="5">
    <location>
        <begin position="406"/>
        <end position="428"/>
    </location>
</feature>
<evidence type="ECO:0000256" key="4">
    <source>
        <dbReference type="ARBA" id="ARBA00023136"/>
    </source>
</evidence>
<dbReference type="InterPro" id="IPR002293">
    <property type="entry name" value="AA/rel_permease1"/>
</dbReference>
<keyword evidence="3 5" id="KW-1133">Transmembrane helix</keyword>
<name>A0A552WT02_9MICO</name>
<comment type="subcellular location">
    <subcellularLocation>
        <location evidence="1">Membrane</location>
        <topology evidence="1">Multi-pass membrane protein</topology>
    </subcellularLocation>
</comment>
<reference evidence="6 7" key="1">
    <citation type="submission" date="2019-07" db="EMBL/GenBank/DDBJ databases">
        <title>Georgenia wutianyii sp. nov. and Georgenia *** sp. nov. isolated from plateau pika (Ochotona curzoniae) in the Qinghai-Tibet plateau of China.</title>
        <authorList>
            <person name="Tian Z."/>
        </authorList>
    </citation>
    <scope>NUCLEOTIDE SEQUENCE [LARGE SCALE GENOMIC DNA]</scope>
    <source>
        <strain evidence="6 7">Z446</strain>
    </source>
</reference>
<evidence type="ECO:0000256" key="1">
    <source>
        <dbReference type="ARBA" id="ARBA00004141"/>
    </source>
</evidence>
<evidence type="ECO:0000256" key="2">
    <source>
        <dbReference type="ARBA" id="ARBA00022692"/>
    </source>
</evidence>
<dbReference type="PANTHER" id="PTHR47704:SF1">
    <property type="entry name" value="POTASSIUM TRANSPORTER KIMA"/>
    <property type="match status" value="1"/>
</dbReference>
<proteinExistence type="predicted"/>
<evidence type="ECO:0000256" key="5">
    <source>
        <dbReference type="SAM" id="Phobius"/>
    </source>
</evidence>
<feature type="transmembrane region" description="Helical" evidence="5">
    <location>
        <begin position="137"/>
        <end position="163"/>
    </location>
</feature>
<protein>
    <submittedName>
        <fullName evidence="6">APC family permease</fullName>
    </submittedName>
</protein>
<feature type="transmembrane region" description="Helical" evidence="5">
    <location>
        <begin position="266"/>
        <end position="287"/>
    </location>
</feature>
<feature type="transmembrane region" description="Helical" evidence="5">
    <location>
        <begin position="449"/>
        <end position="467"/>
    </location>
</feature>
<gene>
    <name evidence="6" type="ORF">FJ693_08160</name>
</gene>